<dbReference type="Proteomes" id="UP001054945">
    <property type="component" value="Unassembled WGS sequence"/>
</dbReference>
<gene>
    <name evidence="1" type="ORF">CEXT_505691</name>
</gene>
<evidence type="ECO:0000313" key="2">
    <source>
        <dbReference type="Proteomes" id="UP001054945"/>
    </source>
</evidence>
<protein>
    <recommendedName>
        <fullName evidence="3">Secreted protein</fullName>
    </recommendedName>
</protein>
<reference evidence="1 2" key="1">
    <citation type="submission" date="2021-06" db="EMBL/GenBank/DDBJ databases">
        <title>Caerostris extrusa draft genome.</title>
        <authorList>
            <person name="Kono N."/>
            <person name="Arakawa K."/>
        </authorList>
    </citation>
    <scope>NUCLEOTIDE SEQUENCE [LARGE SCALE GENOMIC DNA]</scope>
</reference>
<evidence type="ECO:0008006" key="3">
    <source>
        <dbReference type="Google" id="ProtNLM"/>
    </source>
</evidence>
<keyword evidence="2" id="KW-1185">Reference proteome</keyword>
<organism evidence="1 2">
    <name type="scientific">Caerostris extrusa</name>
    <name type="common">Bark spider</name>
    <name type="synonym">Caerostris bankana</name>
    <dbReference type="NCBI Taxonomy" id="172846"/>
    <lineage>
        <taxon>Eukaryota</taxon>
        <taxon>Metazoa</taxon>
        <taxon>Ecdysozoa</taxon>
        <taxon>Arthropoda</taxon>
        <taxon>Chelicerata</taxon>
        <taxon>Arachnida</taxon>
        <taxon>Araneae</taxon>
        <taxon>Araneomorphae</taxon>
        <taxon>Entelegynae</taxon>
        <taxon>Araneoidea</taxon>
        <taxon>Araneidae</taxon>
        <taxon>Caerostris</taxon>
    </lineage>
</organism>
<proteinExistence type="predicted"/>
<sequence>MLISFFSSLASSASFTQCRHGQARGRPRIGRPAFEMWSNELGARKQKHFSEGSAINPIYSCSRKPAICFPIVSLCWEEVGTWKTPPPPQHPPIRERGEVRYFMSSYVEVSIVI</sequence>
<name>A0AAV4MNA2_CAEEX</name>
<dbReference type="AlphaFoldDB" id="A0AAV4MNA2"/>
<accession>A0AAV4MNA2</accession>
<comment type="caution">
    <text evidence="1">The sequence shown here is derived from an EMBL/GenBank/DDBJ whole genome shotgun (WGS) entry which is preliminary data.</text>
</comment>
<evidence type="ECO:0000313" key="1">
    <source>
        <dbReference type="EMBL" id="GIX72269.1"/>
    </source>
</evidence>
<dbReference type="EMBL" id="BPLR01019830">
    <property type="protein sequence ID" value="GIX72269.1"/>
    <property type="molecule type" value="Genomic_DNA"/>
</dbReference>